<dbReference type="Proteomes" id="UP001500630">
    <property type="component" value="Unassembled WGS sequence"/>
</dbReference>
<reference evidence="2" key="1">
    <citation type="journal article" date="2019" name="Int. J. Syst. Evol. Microbiol.">
        <title>The Global Catalogue of Microorganisms (GCM) 10K type strain sequencing project: providing services to taxonomists for standard genome sequencing and annotation.</title>
        <authorList>
            <consortium name="The Broad Institute Genomics Platform"/>
            <consortium name="The Broad Institute Genome Sequencing Center for Infectious Disease"/>
            <person name="Wu L."/>
            <person name="Ma J."/>
        </authorList>
    </citation>
    <scope>NUCLEOTIDE SEQUENCE [LARGE SCALE GENOMIC DNA]</scope>
    <source>
        <strain evidence="2">JCM 17326</strain>
    </source>
</reference>
<evidence type="ECO:0000313" key="2">
    <source>
        <dbReference type="Proteomes" id="UP001500630"/>
    </source>
</evidence>
<dbReference type="EMBL" id="BAABDQ010000002">
    <property type="protein sequence ID" value="GAA3535035.1"/>
    <property type="molecule type" value="Genomic_DNA"/>
</dbReference>
<comment type="caution">
    <text evidence="1">The sequence shown here is derived from an EMBL/GenBank/DDBJ whole genome shotgun (WGS) entry which is preliminary data.</text>
</comment>
<protein>
    <recommendedName>
        <fullName evidence="3">ESX-1 secretion-associated protein</fullName>
    </recommendedName>
</protein>
<evidence type="ECO:0008006" key="3">
    <source>
        <dbReference type="Google" id="ProtNLM"/>
    </source>
</evidence>
<proteinExistence type="predicted"/>
<name>A0ABP6VJ59_9ACTN</name>
<accession>A0ABP6VJ59</accession>
<organism evidence="1 2">
    <name type="scientific">Nonomuraea rosea</name>
    <dbReference type="NCBI Taxonomy" id="638574"/>
    <lineage>
        <taxon>Bacteria</taxon>
        <taxon>Bacillati</taxon>
        <taxon>Actinomycetota</taxon>
        <taxon>Actinomycetes</taxon>
        <taxon>Streptosporangiales</taxon>
        <taxon>Streptosporangiaceae</taxon>
        <taxon>Nonomuraea</taxon>
    </lineage>
</organism>
<evidence type="ECO:0000313" key="1">
    <source>
        <dbReference type="EMBL" id="GAA3535035.1"/>
    </source>
</evidence>
<sequence length="113" mass="11875">MTIWCVGMTGLEIALGAVGQEASRIRTHGEDYNAALDPLRTRGDGVSSFGDDGLFGMFTSMYAECRAVSMAALTGLSTVLADTGDGLHAVVNNTRDGEAASTETTQNIGRTWL</sequence>
<keyword evidence="2" id="KW-1185">Reference proteome</keyword>
<gene>
    <name evidence="1" type="ORF">GCM10022419_013200</name>
</gene>